<dbReference type="InterPro" id="IPR014710">
    <property type="entry name" value="RmlC-like_jellyroll"/>
</dbReference>
<comment type="caution">
    <text evidence="2">The sequence shown here is derived from an EMBL/GenBank/DDBJ whole genome shotgun (WGS) entry which is preliminary data.</text>
</comment>
<organism evidence="2 3">
    <name type="scientific">Rhodococcus oxybenzonivorans</name>
    <dbReference type="NCBI Taxonomy" id="1990687"/>
    <lineage>
        <taxon>Bacteria</taxon>
        <taxon>Bacillati</taxon>
        <taxon>Actinomycetota</taxon>
        <taxon>Actinomycetes</taxon>
        <taxon>Mycobacteriales</taxon>
        <taxon>Nocardiaceae</taxon>
        <taxon>Rhodococcus</taxon>
    </lineage>
</organism>
<evidence type="ECO:0000259" key="1">
    <source>
        <dbReference type="Pfam" id="PF06172"/>
    </source>
</evidence>
<dbReference type="Gene3D" id="2.60.120.10">
    <property type="entry name" value="Jelly Rolls"/>
    <property type="match status" value="1"/>
</dbReference>
<dbReference type="InterPro" id="IPR009327">
    <property type="entry name" value="Cupin_DUF985"/>
</dbReference>
<accession>A0AAE4UZH0</accession>
<proteinExistence type="predicted"/>
<sequence>MTDLPDWARALDLTPHPEGGWYRETWRSDITVPAESLPADYPGPRSAGTAILFLLLPGQQSAWHTVRSAEIWFYHRGSPLLLDLGGDGGEPDAPAAHILGPDVAAGQQPQLLVPPRHWQRATPAGDEPTLVSCVVAPGFDFEDFRLV</sequence>
<dbReference type="PANTHER" id="PTHR33387">
    <property type="entry name" value="RMLC-LIKE JELLY ROLL FOLD PROTEIN"/>
    <property type="match status" value="1"/>
</dbReference>
<dbReference type="Pfam" id="PF06172">
    <property type="entry name" value="Cupin_5"/>
    <property type="match status" value="1"/>
</dbReference>
<dbReference type="Proteomes" id="UP001185863">
    <property type="component" value="Unassembled WGS sequence"/>
</dbReference>
<feature type="domain" description="DUF985" evidence="1">
    <location>
        <begin position="6"/>
        <end position="146"/>
    </location>
</feature>
<protein>
    <submittedName>
        <fullName evidence="2">Cupin domain-containing protein</fullName>
    </submittedName>
</protein>
<evidence type="ECO:0000313" key="2">
    <source>
        <dbReference type="EMBL" id="MDV7265828.1"/>
    </source>
</evidence>
<dbReference type="EMBL" id="JAWLUP010000033">
    <property type="protein sequence ID" value="MDV7265828.1"/>
    <property type="molecule type" value="Genomic_DNA"/>
</dbReference>
<dbReference type="SUPFAM" id="SSF51182">
    <property type="entry name" value="RmlC-like cupins"/>
    <property type="match status" value="1"/>
</dbReference>
<reference evidence="2" key="1">
    <citation type="submission" date="2023-10" db="EMBL/GenBank/DDBJ databases">
        <title>Development of a sustainable strategy for remediation of hydrocarbon-contaminated territories based on the waste exchange concept.</title>
        <authorList>
            <person name="Krivoruchko A."/>
        </authorList>
    </citation>
    <scope>NUCLEOTIDE SEQUENCE</scope>
    <source>
        <strain evidence="2">IEGM 68</strain>
    </source>
</reference>
<dbReference type="InterPro" id="IPR039935">
    <property type="entry name" value="YML079W-like"/>
</dbReference>
<dbReference type="RefSeq" id="WP_213573341.1">
    <property type="nucleotide sequence ID" value="NZ_JAWLUP010000033.1"/>
</dbReference>
<name>A0AAE4UZH0_9NOCA</name>
<dbReference type="PANTHER" id="PTHR33387:SF3">
    <property type="entry name" value="DUF985 DOMAIN-CONTAINING PROTEIN"/>
    <property type="match status" value="1"/>
</dbReference>
<dbReference type="InterPro" id="IPR011051">
    <property type="entry name" value="RmlC_Cupin_sf"/>
</dbReference>
<evidence type="ECO:0000313" key="3">
    <source>
        <dbReference type="Proteomes" id="UP001185863"/>
    </source>
</evidence>
<gene>
    <name evidence="2" type="ORF">R4315_14960</name>
</gene>
<dbReference type="CDD" id="cd06121">
    <property type="entry name" value="cupin_YML079wp"/>
    <property type="match status" value="1"/>
</dbReference>
<dbReference type="AlphaFoldDB" id="A0AAE4UZH0"/>